<feature type="region of interest" description="Disordered" evidence="1">
    <location>
        <begin position="1"/>
        <end position="40"/>
    </location>
</feature>
<gene>
    <name evidence="2" type="ORF">MPAN_007960</name>
</gene>
<reference evidence="2" key="1">
    <citation type="submission" date="2021-01" db="EMBL/GenBank/DDBJ databases">
        <title>Draft genome sequence of Acholeplasmataceae bacterium strain Mahy22.</title>
        <authorList>
            <person name="Watanabe M."/>
            <person name="Kojima H."/>
            <person name="Fukui M."/>
        </authorList>
    </citation>
    <scope>NUCLEOTIDE SEQUENCE</scope>
    <source>
        <strain evidence="2">Mahy22</strain>
    </source>
</reference>
<dbReference type="Proteomes" id="UP000620133">
    <property type="component" value="Chromosome"/>
</dbReference>
<protein>
    <submittedName>
        <fullName evidence="2">Uncharacterized protein</fullName>
    </submittedName>
</protein>
<dbReference type="EMBL" id="AP024412">
    <property type="protein sequence ID" value="BCR35903.1"/>
    <property type="molecule type" value="Genomic_DNA"/>
</dbReference>
<proteinExistence type="predicted"/>
<feature type="compositionally biased region" description="Basic and acidic residues" evidence="1">
    <location>
        <begin position="1"/>
        <end position="18"/>
    </location>
</feature>
<evidence type="ECO:0000313" key="3">
    <source>
        <dbReference type="Proteomes" id="UP000620133"/>
    </source>
</evidence>
<dbReference type="KEGG" id="manr:MPAN_007960"/>
<name>A0A7U9TIL2_9MOLU</name>
<dbReference type="AlphaFoldDB" id="A0A7U9TIL2"/>
<feature type="compositionally biased region" description="Polar residues" evidence="1">
    <location>
        <begin position="21"/>
        <end position="40"/>
    </location>
</feature>
<evidence type="ECO:0000256" key="1">
    <source>
        <dbReference type="SAM" id="MobiDB-lite"/>
    </source>
</evidence>
<sequence length="40" mass="4477">MGFKPEQKKDFGKKDAKAPFKQNNKQVPAGKNISSKTVKK</sequence>
<accession>A0A7U9TIL2</accession>
<evidence type="ECO:0000313" key="2">
    <source>
        <dbReference type="EMBL" id="BCR35903.1"/>
    </source>
</evidence>
<dbReference type="RefSeq" id="WP_267910373.1">
    <property type="nucleotide sequence ID" value="NZ_AP024412.1"/>
</dbReference>
<keyword evidence="3" id="KW-1185">Reference proteome</keyword>
<organism evidence="2 3">
    <name type="scientific">Mariniplasma anaerobium</name>
    <dbReference type="NCBI Taxonomy" id="2735436"/>
    <lineage>
        <taxon>Bacteria</taxon>
        <taxon>Bacillati</taxon>
        <taxon>Mycoplasmatota</taxon>
        <taxon>Mollicutes</taxon>
        <taxon>Acholeplasmatales</taxon>
        <taxon>Acholeplasmataceae</taxon>
        <taxon>Mariniplasma</taxon>
    </lineage>
</organism>